<dbReference type="InterPro" id="IPR036291">
    <property type="entry name" value="NAD(P)-bd_dom_sf"/>
</dbReference>
<evidence type="ECO:0000259" key="4">
    <source>
        <dbReference type="Pfam" id="PF22725"/>
    </source>
</evidence>
<dbReference type="Pfam" id="PF22725">
    <property type="entry name" value="GFO_IDH_MocA_C3"/>
    <property type="match status" value="1"/>
</dbReference>
<dbReference type="SUPFAM" id="SSF55347">
    <property type="entry name" value="Glyceraldehyde-3-phosphate dehydrogenase-like, C-terminal domain"/>
    <property type="match status" value="1"/>
</dbReference>
<feature type="domain" description="Gfo/Idh/MocA-like oxidoreductase N-terminal" evidence="3">
    <location>
        <begin position="2"/>
        <end position="121"/>
    </location>
</feature>
<dbReference type="Gene3D" id="3.30.360.10">
    <property type="entry name" value="Dihydrodipicolinate Reductase, domain 2"/>
    <property type="match status" value="1"/>
</dbReference>
<reference evidence="5" key="1">
    <citation type="submission" date="2022-01" db="EMBL/GenBank/DDBJ databases">
        <title>Draft genome sequence of Sabulilitoribacter arenilitoris KCTC 52401.</title>
        <authorList>
            <person name="Oh J.-S."/>
        </authorList>
    </citation>
    <scope>NUCLEOTIDE SEQUENCE</scope>
    <source>
        <strain evidence="5">HMF6543</strain>
    </source>
</reference>
<comment type="similarity">
    <text evidence="1">Belongs to the Gfo/Idh/MocA family.</text>
</comment>
<dbReference type="PANTHER" id="PTHR42840">
    <property type="entry name" value="NAD(P)-BINDING ROSSMANN-FOLD SUPERFAMILY PROTEIN-RELATED"/>
    <property type="match status" value="1"/>
</dbReference>
<dbReference type="NCBIfam" id="TIGR04380">
    <property type="entry name" value="myo_inos_iolG"/>
    <property type="match status" value="1"/>
</dbReference>
<evidence type="ECO:0000313" key="6">
    <source>
        <dbReference type="Proteomes" id="UP001199795"/>
    </source>
</evidence>
<evidence type="ECO:0000256" key="2">
    <source>
        <dbReference type="ARBA" id="ARBA00023002"/>
    </source>
</evidence>
<dbReference type="InterPro" id="IPR055170">
    <property type="entry name" value="GFO_IDH_MocA-like_dom"/>
</dbReference>
<dbReference type="InterPro" id="IPR030827">
    <property type="entry name" value="Myo_inos_IolG"/>
</dbReference>
<organism evidence="5 6">
    <name type="scientific">Wocania arenilitoris</name>
    <dbReference type="NCBI Taxonomy" id="2044858"/>
    <lineage>
        <taxon>Bacteria</taxon>
        <taxon>Pseudomonadati</taxon>
        <taxon>Bacteroidota</taxon>
        <taxon>Flavobacteriia</taxon>
        <taxon>Flavobacteriales</taxon>
        <taxon>Flavobacteriaceae</taxon>
        <taxon>Wocania</taxon>
    </lineage>
</organism>
<dbReference type="InterPro" id="IPR000683">
    <property type="entry name" value="Gfo/Idh/MocA-like_OxRdtase_N"/>
</dbReference>
<gene>
    <name evidence="5" type="primary">iolG</name>
    <name evidence="5" type="ORF">L3X37_03680</name>
</gene>
<sequence length="332" mass="36747">MIKIGIIGMGRMGKIHLKNLSENIDNVEVVAVVNPSEEGQKFALQYGAKNVSNNINSIIENQEIDAVVICSPNNTHSEYTIKCANAGKAIFCEKPIDMSLEKSIETISIISELKTPLMIGFNQRFDKNFSKVKDEINKGKIGFIRNLHIISRDPQPPPISYIKKSGGLFKDMTIHDFDMARFIMGCEVEEVFAYGNCLIDPEIGKAQDIDSATVLLKFENGALATIENSREAKYGYDQRLEVLGSNGMIKVDNPLKTGVKISTEKGTVSDRNLNFFMDRYEASYLVEMSSFINALINNKPMPVTGEDGLKAMLIAEAANSSLAQNHPIKLIT</sequence>
<dbReference type="FunFam" id="3.30.360.10:FF:000023">
    <property type="entry name" value="Inositol 2-dehydrogenase"/>
    <property type="match status" value="1"/>
</dbReference>
<dbReference type="SUPFAM" id="SSF51735">
    <property type="entry name" value="NAD(P)-binding Rossmann-fold domains"/>
    <property type="match status" value="1"/>
</dbReference>
<protein>
    <submittedName>
        <fullName evidence="5">Inositol 2-dehydrogenase</fullName>
        <ecNumber evidence="5">1.1.1.18</ecNumber>
    </submittedName>
</protein>
<dbReference type="Pfam" id="PF01408">
    <property type="entry name" value="GFO_IDH_MocA"/>
    <property type="match status" value="1"/>
</dbReference>
<evidence type="ECO:0000256" key="1">
    <source>
        <dbReference type="ARBA" id="ARBA00010928"/>
    </source>
</evidence>
<dbReference type="GO" id="GO:0050112">
    <property type="term" value="F:inositol 2-dehydrogenase (NAD+) activity"/>
    <property type="evidence" value="ECO:0007669"/>
    <property type="project" value="UniProtKB-EC"/>
</dbReference>
<keyword evidence="6" id="KW-1185">Reference proteome</keyword>
<dbReference type="EMBL" id="JAKKDU010000003">
    <property type="protein sequence ID" value="MCF7567466.1"/>
    <property type="molecule type" value="Genomic_DNA"/>
</dbReference>
<dbReference type="Proteomes" id="UP001199795">
    <property type="component" value="Unassembled WGS sequence"/>
</dbReference>
<dbReference type="Gene3D" id="3.40.50.720">
    <property type="entry name" value="NAD(P)-binding Rossmann-like Domain"/>
    <property type="match status" value="1"/>
</dbReference>
<feature type="domain" description="GFO/IDH/MocA-like oxidoreductase" evidence="4">
    <location>
        <begin position="129"/>
        <end position="249"/>
    </location>
</feature>
<comment type="caution">
    <text evidence="5">The sequence shown here is derived from an EMBL/GenBank/DDBJ whole genome shotgun (WGS) entry which is preliminary data.</text>
</comment>
<evidence type="ECO:0000259" key="3">
    <source>
        <dbReference type="Pfam" id="PF01408"/>
    </source>
</evidence>
<name>A0AAE3EL36_9FLAO</name>
<keyword evidence="2 5" id="KW-0560">Oxidoreductase</keyword>
<dbReference type="GO" id="GO:0000166">
    <property type="term" value="F:nucleotide binding"/>
    <property type="evidence" value="ECO:0007669"/>
    <property type="project" value="InterPro"/>
</dbReference>
<proteinExistence type="inferred from homology"/>
<accession>A0AAE3EL36</accession>
<dbReference type="PANTHER" id="PTHR42840:SF3">
    <property type="entry name" value="BINDING ROSSMANN FOLD OXIDOREDUCTASE, PUTATIVE (AFU_ORTHOLOGUE AFUA_2G10240)-RELATED"/>
    <property type="match status" value="1"/>
</dbReference>
<dbReference type="EC" id="1.1.1.18" evidence="5"/>
<dbReference type="AlphaFoldDB" id="A0AAE3EL36"/>
<dbReference type="RefSeq" id="WP_237238825.1">
    <property type="nucleotide sequence ID" value="NZ_JAKKDU010000003.1"/>
</dbReference>
<evidence type="ECO:0000313" key="5">
    <source>
        <dbReference type="EMBL" id="MCF7567466.1"/>
    </source>
</evidence>